<comment type="caution">
    <text evidence="1">The sequence shown here is derived from an EMBL/GenBank/DDBJ whole genome shotgun (WGS) entry which is preliminary data.</text>
</comment>
<dbReference type="Proteomes" id="UP001164539">
    <property type="component" value="Chromosome 10"/>
</dbReference>
<dbReference type="EMBL" id="CM051403">
    <property type="protein sequence ID" value="KAJ4709212.1"/>
    <property type="molecule type" value="Genomic_DNA"/>
</dbReference>
<accession>A0ACC1XEL9</accession>
<keyword evidence="2" id="KW-1185">Reference proteome</keyword>
<organism evidence="1 2">
    <name type="scientific">Melia azedarach</name>
    <name type="common">Chinaberry tree</name>
    <dbReference type="NCBI Taxonomy" id="155640"/>
    <lineage>
        <taxon>Eukaryota</taxon>
        <taxon>Viridiplantae</taxon>
        <taxon>Streptophyta</taxon>
        <taxon>Embryophyta</taxon>
        <taxon>Tracheophyta</taxon>
        <taxon>Spermatophyta</taxon>
        <taxon>Magnoliopsida</taxon>
        <taxon>eudicotyledons</taxon>
        <taxon>Gunneridae</taxon>
        <taxon>Pentapetalae</taxon>
        <taxon>rosids</taxon>
        <taxon>malvids</taxon>
        <taxon>Sapindales</taxon>
        <taxon>Meliaceae</taxon>
        <taxon>Melia</taxon>
    </lineage>
</organism>
<evidence type="ECO:0000313" key="2">
    <source>
        <dbReference type="Proteomes" id="UP001164539"/>
    </source>
</evidence>
<evidence type="ECO:0000313" key="1">
    <source>
        <dbReference type="EMBL" id="KAJ4709212.1"/>
    </source>
</evidence>
<gene>
    <name evidence="1" type="ORF">OWV82_019040</name>
</gene>
<proteinExistence type="predicted"/>
<name>A0ACC1XEL9_MELAZ</name>
<reference evidence="1 2" key="1">
    <citation type="journal article" date="2023" name="Science">
        <title>Complex scaffold remodeling in plant triterpene biosynthesis.</title>
        <authorList>
            <person name="De La Pena R."/>
            <person name="Hodgson H."/>
            <person name="Liu J.C."/>
            <person name="Stephenson M.J."/>
            <person name="Martin A.C."/>
            <person name="Owen C."/>
            <person name="Harkess A."/>
            <person name="Leebens-Mack J."/>
            <person name="Jimenez L.E."/>
            <person name="Osbourn A."/>
            <person name="Sattely E.S."/>
        </authorList>
    </citation>
    <scope>NUCLEOTIDE SEQUENCE [LARGE SCALE GENOMIC DNA]</scope>
    <source>
        <strain evidence="2">cv. JPN11</strain>
        <tissue evidence="1">Leaf</tissue>
    </source>
</reference>
<sequence length="79" mass="8812">MEAHKERMEQEKMKAGQQREAKKKLNECTAAKATATAARELIRESIISDGKGDHRAAAENPEDVLVFTRTVNKIDSSLE</sequence>
<protein>
    <submittedName>
        <fullName evidence="1">Uncharacterized protein</fullName>
    </submittedName>
</protein>